<protein>
    <submittedName>
        <fullName evidence="2">Uncharacterized protein</fullName>
    </submittedName>
</protein>
<evidence type="ECO:0000313" key="3">
    <source>
        <dbReference type="Proteomes" id="UP001165080"/>
    </source>
</evidence>
<keyword evidence="3" id="KW-1185">Reference proteome</keyword>
<feature type="region of interest" description="Disordered" evidence="1">
    <location>
        <begin position="719"/>
        <end position="745"/>
    </location>
</feature>
<feature type="compositionally biased region" description="Polar residues" evidence="1">
    <location>
        <begin position="1137"/>
        <end position="1148"/>
    </location>
</feature>
<evidence type="ECO:0000256" key="1">
    <source>
        <dbReference type="SAM" id="MobiDB-lite"/>
    </source>
</evidence>
<proteinExistence type="predicted"/>
<accession>A0A9W6BTG7</accession>
<feature type="compositionally biased region" description="Basic and acidic residues" evidence="1">
    <location>
        <begin position="1189"/>
        <end position="1199"/>
    </location>
</feature>
<dbReference type="EMBL" id="BRXU01000020">
    <property type="protein sequence ID" value="GLC57909.1"/>
    <property type="molecule type" value="Genomic_DNA"/>
</dbReference>
<feature type="region of interest" description="Disordered" evidence="1">
    <location>
        <begin position="988"/>
        <end position="1014"/>
    </location>
</feature>
<evidence type="ECO:0000313" key="2">
    <source>
        <dbReference type="EMBL" id="GLC57909.1"/>
    </source>
</evidence>
<feature type="region of interest" description="Disordered" evidence="1">
    <location>
        <begin position="225"/>
        <end position="250"/>
    </location>
</feature>
<sequence>MPPVLTRITSFNLDVEDWYSCHTSDDEAYQDALERNSVASWYTARGAASTAASVVFTSIACGSPSRIADADQALAEMVPEPVDDARPQHEPPDLDEEDAPLSKRTRSISAGPLPSVYSPTISTTPVVKSKTSARQLVPNRRAQPSLLRTVATSAPSASSAKPSPPQPATPMVVPLRALISVLPDGVSVRLQLAPAIFCFGDVPLPLSAGASTDYSALLLGPEGGLDANSPDNDKAALGAEESTTPKAVPASKLDADCAVKLLTRPRGTTPYKPGSAVKGDASGGDRNPATPKDQNKAGKSEVAGEGKEAHRKPGGGFPGAFLQRLFYGRRDNRTDARGSLQNEPPPPPATVQELGSELLMASAAAAVAELANAAQLVPVVAGYVQAAPLGVAAAAVPAAASEAGPLDEAAAAAQRLSAEIFRNVLRTSAGGAGGAATPKGLLSPRDTAFQPLVSRTPQRDQELANAAAPPSNSTPAASGPQPQSPGVEATQASPCGAEAALALLVGLADDVTGDGAEPEVIPSAPNDEPLASHQNAAAVVVTKEATSAAVELPEGLLTPNLSLENLDCGGLPMPELEQCESPVTAAAPPPGAADLAASTSADAEAEADDADSSNAAESSETPAAAAAAPVASPAERAIAVAESGNPAEAAAAASPRTVSKRAYGTVARLVKKMAPNFRDSTMMSVSTNSVQAASMVTAAAAVPDAVAEGNANAATVAAERSPAEAESAEVHGNGNAPAETNDDGASGAVAAPALFVFGQEQPKSAKPSLGRTRSINAKTGAAAANDDAVAPAEIAGRKRKGDDEILPNAKVPVVAERSSSNTSQDSLGPVPSAERPGATASPLPSATDSVAPPAAAQPQAAATSAPSSAPNTEAPPADSSSSSEPVQGAALAAAAPPCQPPAAVALELPPSSTADSVEAPERQVLASTAPACADESKPVAAAPLALDMPATAAVTEAEIQPFIETAAEVAVEDAAAAAAPEPFKAPAMAAVPDEQPASRKATAAGAPAADAHHSVAAHGSIGGALSLPASPPAAAAEGAAEPAAAEAAAVSLEAPESSNVAAVQQQQPVTHIVQAPEPPPTAVSPIVPAVVVEVKEGAPAPVGDDLPCTSLEAPSAVAAHVQKAEALEVRSIDTQAAVQEPGTKQSAQEAATPPPVGEVEPAPAAAVTDAVAVPVVSERAAESQLPAERSTEKPAEGGKQKRRSSFALFGCFRA</sequence>
<feature type="compositionally biased region" description="Polar residues" evidence="1">
    <location>
        <begin position="117"/>
        <end position="134"/>
    </location>
</feature>
<feature type="region of interest" description="Disordered" evidence="1">
    <location>
        <begin position="580"/>
        <end position="630"/>
    </location>
</feature>
<feature type="region of interest" description="Disordered" evidence="1">
    <location>
        <begin position="264"/>
        <end position="318"/>
    </location>
</feature>
<reference evidence="2 3" key="1">
    <citation type="journal article" date="2023" name="Commun. Biol.">
        <title>Reorganization of the ancestral sex-determining regions during the evolution of trioecy in Pleodorina starrii.</title>
        <authorList>
            <person name="Takahashi K."/>
            <person name="Suzuki S."/>
            <person name="Kawai-Toyooka H."/>
            <person name="Yamamoto K."/>
            <person name="Hamaji T."/>
            <person name="Ootsuki R."/>
            <person name="Yamaguchi H."/>
            <person name="Kawachi M."/>
            <person name="Higashiyama T."/>
            <person name="Nozaki H."/>
        </authorList>
    </citation>
    <scope>NUCLEOTIDE SEQUENCE [LARGE SCALE GENOMIC DNA]</scope>
    <source>
        <strain evidence="2 3">NIES-4479</strain>
    </source>
</reference>
<feature type="compositionally biased region" description="Low complexity" evidence="1">
    <location>
        <begin position="851"/>
        <end position="906"/>
    </location>
</feature>
<dbReference type="AlphaFoldDB" id="A0A9W6BTG7"/>
<comment type="caution">
    <text evidence="2">The sequence shown here is derived from an EMBL/GenBank/DDBJ whole genome shotgun (WGS) entry which is preliminary data.</text>
</comment>
<feature type="region of interest" description="Disordered" evidence="1">
    <location>
        <begin position="1179"/>
        <end position="1202"/>
    </location>
</feature>
<feature type="compositionally biased region" description="Polar residues" evidence="1">
    <location>
        <begin position="817"/>
        <end position="826"/>
    </location>
</feature>
<feature type="compositionally biased region" description="Low complexity" evidence="1">
    <location>
        <begin position="612"/>
        <end position="630"/>
    </location>
</feature>
<name>A0A9W6BTG7_9CHLO</name>
<feature type="region of interest" description="Disordered" evidence="1">
    <location>
        <begin position="514"/>
        <end position="534"/>
    </location>
</feature>
<feature type="compositionally biased region" description="Low complexity" evidence="1">
    <location>
        <begin position="464"/>
        <end position="478"/>
    </location>
</feature>
<dbReference type="Proteomes" id="UP001165080">
    <property type="component" value="Unassembled WGS sequence"/>
</dbReference>
<feature type="compositionally biased region" description="Low complexity" evidence="1">
    <location>
        <begin position="998"/>
        <end position="1014"/>
    </location>
</feature>
<feature type="region of interest" description="Disordered" evidence="1">
    <location>
        <begin position="1137"/>
        <end position="1165"/>
    </location>
</feature>
<feature type="region of interest" description="Disordered" evidence="1">
    <location>
        <begin position="456"/>
        <end position="492"/>
    </location>
</feature>
<feature type="region of interest" description="Disordered" evidence="1">
    <location>
        <begin position="795"/>
        <end position="935"/>
    </location>
</feature>
<organism evidence="2 3">
    <name type="scientific">Pleodorina starrii</name>
    <dbReference type="NCBI Taxonomy" id="330485"/>
    <lineage>
        <taxon>Eukaryota</taxon>
        <taxon>Viridiplantae</taxon>
        <taxon>Chlorophyta</taxon>
        <taxon>core chlorophytes</taxon>
        <taxon>Chlorophyceae</taxon>
        <taxon>CS clade</taxon>
        <taxon>Chlamydomonadales</taxon>
        <taxon>Volvocaceae</taxon>
        <taxon>Pleodorina</taxon>
    </lineage>
</organism>
<feature type="region of interest" description="Disordered" evidence="1">
    <location>
        <begin position="82"/>
        <end position="168"/>
    </location>
</feature>
<feature type="compositionally biased region" description="Low complexity" evidence="1">
    <location>
        <begin position="592"/>
        <end position="602"/>
    </location>
</feature>
<gene>
    <name evidence="2" type="primary">PLEST010103</name>
    <name evidence="2" type="ORF">PLESTB_001288000</name>
</gene>
<feature type="compositionally biased region" description="Basic and acidic residues" evidence="1">
    <location>
        <begin position="293"/>
        <end position="308"/>
    </location>
</feature>
<feature type="compositionally biased region" description="Low complexity" evidence="1">
    <location>
        <begin position="151"/>
        <end position="161"/>
    </location>
</feature>
<feature type="compositionally biased region" description="Basic and acidic residues" evidence="1">
    <location>
        <begin position="83"/>
        <end position="92"/>
    </location>
</feature>